<dbReference type="STRING" id="639004.SAMN04488239_106167"/>
<proteinExistence type="predicted"/>
<protein>
    <submittedName>
        <fullName evidence="1">Uncharacterized protein</fullName>
    </submittedName>
</protein>
<organism evidence="1 2">
    <name type="scientific">Ruegeria marina</name>
    <dbReference type="NCBI Taxonomy" id="639004"/>
    <lineage>
        <taxon>Bacteria</taxon>
        <taxon>Pseudomonadati</taxon>
        <taxon>Pseudomonadota</taxon>
        <taxon>Alphaproteobacteria</taxon>
        <taxon>Rhodobacterales</taxon>
        <taxon>Roseobacteraceae</taxon>
        <taxon>Ruegeria</taxon>
    </lineage>
</organism>
<accession>A0A1G6TTR1</accession>
<reference evidence="2" key="1">
    <citation type="submission" date="2016-10" db="EMBL/GenBank/DDBJ databases">
        <authorList>
            <person name="Varghese N."/>
            <person name="Submissions S."/>
        </authorList>
    </citation>
    <scope>NUCLEOTIDE SEQUENCE [LARGE SCALE GENOMIC DNA]</scope>
    <source>
        <strain evidence="2">CGMCC 1.9108</strain>
    </source>
</reference>
<sequence>MRFDPIMTVLNKQVLCGMQVHLPMPPYCCYGAVAPTYHMLCIYNAYAVNSTATDLEVSKKETKSHSKKDSQLVLRLGKKERDDFVEMCKSLDTSAAREIRRFIRTFMKEHEKGQ</sequence>
<name>A0A1G6TTR1_9RHOB</name>
<gene>
    <name evidence="1" type="ORF">SAMN04488239_106167</name>
</gene>
<keyword evidence="2" id="KW-1185">Reference proteome</keyword>
<dbReference type="Proteomes" id="UP000199628">
    <property type="component" value="Unassembled WGS sequence"/>
</dbReference>
<dbReference type="AlphaFoldDB" id="A0A1G6TTR1"/>
<evidence type="ECO:0000313" key="1">
    <source>
        <dbReference type="EMBL" id="SDD31757.1"/>
    </source>
</evidence>
<dbReference type="EMBL" id="FMZV01000006">
    <property type="protein sequence ID" value="SDD31757.1"/>
    <property type="molecule type" value="Genomic_DNA"/>
</dbReference>
<evidence type="ECO:0000313" key="2">
    <source>
        <dbReference type="Proteomes" id="UP000199628"/>
    </source>
</evidence>